<proteinExistence type="predicted"/>
<dbReference type="AlphaFoldDB" id="A0A158F2P4"/>
<evidence type="ECO:0000313" key="2">
    <source>
        <dbReference type="EMBL" id="SAL13280.1"/>
    </source>
</evidence>
<dbReference type="Gene3D" id="3.30.70.100">
    <property type="match status" value="1"/>
</dbReference>
<dbReference type="OrthoDB" id="5343971at2"/>
<dbReference type="SUPFAM" id="SSF54909">
    <property type="entry name" value="Dimeric alpha+beta barrel"/>
    <property type="match status" value="1"/>
</dbReference>
<evidence type="ECO:0000259" key="1">
    <source>
        <dbReference type="Pfam" id="PF07110"/>
    </source>
</evidence>
<dbReference type="Proteomes" id="UP000054893">
    <property type="component" value="Unassembled WGS sequence"/>
</dbReference>
<dbReference type="Pfam" id="PF07110">
    <property type="entry name" value="EthD"/>
    <property type="match status" value="1"/>
</dbReference>
<dbReference type="InterPro" id="IPR009799">
    <property type="entry name" value="EthD_dom"/>
</dbReference>
<dbReference type="EMBL" id="FCOC02000001">
    <property type="protein sequence ID" value="SAL13280.1"/>
    <property type="molecule type" value="Genomic_DNA"/>
</dbReference>
<protein>
    <submittedName>
        <fullName evidence="2">Ethyl tert-butyl ether degradation protein EthD</fullName>
    </submittedName>
</protein>
<sequence>MIKVSFLYPYSENARFDIDYYCSHHMPWVASLLGSALKGWSADAGVAGGAPGSKPAYAGAGHLLFDSVDAFTAAVAPHMKAFTDDIPNYTDGDPPVVQISEVRASS</sequence>
<accession>A0A158F2P4</accession>
<dbReference type="RefSeq" id="WP_060817099.1">
    <property type="nucleotide sequence ID" value="NZ_FCOC02000001.1"/>
</dbReference>
<evidence type="ECO:0000313" key="3">
    <source>
        <dbReference type="Proteomes" id="UP000054893"/>
    </source>
</evidence>
<gene>
    <name evidence="2" type="ORF">AWB64_00613</name>
</gene>
<dbReference type="PANTHER" id="PTHR40260:SF2">
    <property type="entry name" value="BLR8190 PROTEIN"/>
    <property type="match status" value="1"/>
</dbReference>
<dbReference type="NCBIfam" id="TIGR02118">
    <property type="entry name" value="EthD family reductase"/>
    <property type="match status" value="1"/>
</dbReference>
<dbReference type="PANTHER" id="PTHR40260">
    <property type="entry name" value="BLR8190 PROTEIN"/>
    <property type="match status" value="1"/>
</dbReference>
<feature type="domain" description="EthD" evidence="1">
    <location>
        <begin position="18"/>
        <end position="92"/>
    </location>
</feature>
<reference evidence="2 3" key="1">
    <citation type="submission" date="2016-01" db="EMBL/GenBank/DDBJ databases">
        <authorList>
            <person name="Oliw E.H."/>
        </authorList>
    </citation>
    <scope>NUCLEOTIDE SEQUENCE [LARGE SCALE GENOMIC DNA]</scope>
    <source>
        <strain evidence="2">LMG 22029</strain>
    </source>
</reference>
<name>A0A158F2P4_CABSO</name>
<organism evidence="2 3">
    <name type="scientific">Caballeronia sordidicola</name>
    <name type="common">Burkholderia sordidicola</name>
    <dbReference type="NCBI Taxonomy" id="196367"/>
    <lineage>
        <taxon>Bacteria</taxon>
        <taxon>Pseudomonadati</taxon>
        <taxon>Pseudomonadota</taxon>
        <taxon>Betaproteobacteria</taxon>
        <taxon>Burkholderiales</taxon>
        <taxon>Burkholderiaceae</taxon>
        <taxon>Caballeronia</taxon>
    </lineage>
</organism>
<dbReference type="GO" id="GO:0016491">
    <property type="term" value="F:oxidoreductase activity"/>
    <property type="evidence" value="ECO:0007669"/>
    <property type="project" value="InterPro"/>
</dbReference>
<dbReference type="InterPro" id="IPR011008">
    <property type="entry name" value="Dimeric_a/b-barrel"/>
</dbReference>